<dbReference type="EMBL" id="KN880489">
    <property type="protein sequence ID" value="KIY69132.1"/>
    <property type="molecule type" value="Genomic_DNA"/>
</dbReference>
<proteinExistence type="predicted"/>
<gene>
    <name evidence="2" type="ORF">CYLTODRAFT_420955</name>
    <name evidence="1" type="ORF">CYLTODRAFT_427600</name>
</gene>
<evidence type="ECO:0000313" key="3">
    <source>
        <dbReference type="Proteomes" id="UP000054007"/>
    </source>
</evidence>
<dbReference type="EMBL" id="KN880981">
    <property type="protein sequence ID" value="KIY61299.1"/>
    <property type="molecule type" value="Genomic_DNA"/>
</dbReference>
<organism evidence="1 3">
    <name type="scientific">Cylindrobasidium torrendii FP15055 ss-10</name>
    <dbReference type="NCBI Taxonomy" id="1314674"/>
    <lineage>
        <taxon>Eukaryota</taxon>
        <taxon>Fungi</taxon>
        <taxon>Dikarya</taxon>
        <taxon>Basidiomycota</taxon>
        <taxon>Agaricomycotina</taxon>
        <taxon>Agaricomycetes</taxon>
        <taxon>Agaricomycetidae</taxon>
        <taxon>Agaricales</taxon>
        <taxon>Marasmiineae</taxon>
        <taxon>Physalacriaceae</taxon>
        <taxon>Cylindrobasidium</taxon>
    </lineage>
</organism>
<sequence length="56" mass="6325">MGSVAGMLVYSSSQYKLPPQVDWTTIPNPYPWIGRIARLGWYESGFTSNLGVGRRY</sequence>
<protein>
    <submittedName>
        <fullName evidence="1">Uncharacterized protein</fullName>
    </submittedName>
</protein>
<evidence type="ECO:0000313" key="1">
    <source>
        <dbReference type="EMBL" id="KIY61299.1"/>
    </source>
</evidence>
<name>A0A0D7ATX7_9AGAR</name>
<dbReference type="AlphaFoldDB" id="A0A0D7ATX7"/>
<keyword evidence="3" id="KW-1185">Reference proteome</keyword>
<evidence type="ECO:0000313" key="2">
    <source>
        <dbReference type="EMBL" id="KIY69132.1"/>
    </source>
</evidence>
<dbReference type="Proteomes" id="UP000054007">
    <property type="component" value="Unassembled WGS sequence"/>
</dbReference>
<reference evidence="1 3" key="1">
    <citation type="journal article" date="2015" name="Fungal Genet. Biol.">
        <title>Evolution of novel wood decay mechanisms in Agaricales revealed by the genome sequences of Fistulina hepatica and Cylindrobasidium torrendii.</title>
        <authorList>
            <person name="Floudas D."/>
            <person name="Held B.W."/>
            <person name="Riley R."/>
            <person name="Nagy L.G."/>
            <person name="Koehler G."/>
            <person name="Ransdell A.S."/>
            <person name="Younus H."/>
            <person name="Chow J."/>
            <person name="Chiniquy J."/>
            <person name="Lipzen A."/>
            <person name="Tritt A."/>
            <person name="Sun H."/>
            <person name="Haridas S."/>
            <person name="LaButti K."/>
            <person name="Ohm R.A."/>
            <person name="Kues U."/>
            <person name="Blanchette R.A."/>
            <person name="Grigoriev I.V."/>
            <person name="Minto R.E."/>
            <person name="Hibbett D.S."/>
        </authorList>
    </citation>
    <scope>NUCLEOTIDE SEQUENCE [LARGE SCALE GENOMIC DNA]</scope>
    <source>
        <strain evidence="1 3">FP15055 ss-10</strain>
    </source>
</reference>
<accession>A0A0D7ATX7</accession>